<feature type="region of interest" description="Disordered" evidence="1">
    <location>
        <begin position="323"/>
        <end position="369"/>
    </location>
</feature>
<protein>
    <submittedName>
        <fullName evidence="3">Uncharacterized protein</fullName>
    </submittedName>
</protein>
<proteinExistence type="predicted"/>
<reference evidence="3" key="1">
    <citation type="submission" date="2021-03" db="EMBL/GenBank/DDBJ databases">
        <authorList>
            <person name="Tagirdzhanova G."/>
        </authorList>
    </citation>
    <scope>NUCLEOTIDE SEQUENCE</scope>
</reference>
<dbReference type="Pfam" id="PF11309">
    <property type="entry name" value="DUF3112"/>
    <property type="match status" value="2"/>
</dbReference>
<name>A0A8H3G7L9_9LECA</name>
<dbReference type="OrthoDB" id="3357002at2759"/>
<evidence type="ECO:0000256" key="1">
    <source>
        <dbReference type="SAM" id="MobiDB-lite"/>
    </source>
</evidence>
<dbReference type="InterPro" id="IPR021460">
    <property type="entry name" value="DUF3112"/>
</dbReference>
<dbReference type="AlphaFoldDB" id="A0A8H3G7L9"/>
<feature type="compositionally biased region" description="Basic and acidic residues" evidence="1">
    <location>
        <begin position="334"/>
        <end position="345"/>
    </location>
</feature>
<feature type="transmembrane region" description="Helical" evidence="2">
    <location>
        <begin position="179"/>
        <end position="202"/>
    </location>
</feature>
<evidence type="ECO:0000256" key="2">
    <source>
        <dbReference type="SAM" id="Phobius"/>
    </source>
</evidence>
<keyword evidence="2" id="KW-0472">Membrane</keyword>
<evidence type="ECO:0000313" key="3">
    <source>
        <dbReference type="EMBL" id="CAF9936284.1"/>
    </source>
</evidence>
<feature type="transmembrane region" description="Helical" evidence="2">
    <location>
        <begin position="222"/>
        <end position="242"/>
    </location>
</feature>
<dbReference type="EMBL" id="CAJPDS010000090">
    <property type="protein sequence ID" value="CAF9936284.1"/>
    <property type="molecule type" value="Genomic_DNA"/>
</dbReference>
<dbReference type="PANTHER" id="PTHR35184:SF1">
    <property type="entry name" value="INTEGRAL MEMBRANE PROTEIN"/>
    <property type="match status" value="1"/>
</dbReference>
<gene>
    <name evidence="3" type="ORF">HETSPECPRED_010290</name>
</gene>
<feature type="transmembrane region" description="Helical" evidence="2">
    <location>
        <begin position="101"/>
        <end position="122"/>
    </location>
</feature>
<feature type="transmembrane region" description="Helical" evidence="2">
    <location>
        <begin position="143"/>
        <end position="167"/>
    </location>
</feature>
<keyword evidence="2" id="KW-1133">Transmembrane helix</keyword>
<dbReference type="PANTHER" id="PTHR35184">
    <property type="entry name" value="YALI0C10208P"/>
    <property type="match status" value="1"/>
</dbReference>
<dbReference type="Proteomes" id="UP000664521">
    <property type="component" value="Unassembled WGS sequence"/>
</dbReference>
<sequence length="369" mass="40442">MAANILPRQAPAHPLHPPYPAKTAGLGGLPSVGVDVPICTVFLLLFLLGAISHMTILQINQKRGHKFLMSGMLFGFCMARIMSCVLRIAWATHQTNIRLAIAAQVFVAAGVVLLFIVNLIFAQRIIRAAHPNSGWHPLFAASFKAIYVLIVITLIMIITSVVQTFYTLNANTRRIDRDILLYGQTLFTVISFLPIPLVIIGLVIPRTTRVEKFGSGRFRSKIAILVTATAILCLGAAFRAGTNYLTPRPATNPAWYHSKACFYIFNFTVEVIVILLYVIVRVDRRFWVPNGARAAGDYAAGGKAVEIEKGVERGIMPEEEVFDDAPEADVVSAEDGRKGDVEEGKISGSEEEVGNTVNHKEADGKEEKI</sequence>
<accession>A0A8H3G7L9</accession>
<feature type="transmembrane region" description="Helical" evidence="2">
    <location>
        <begin position="262"/>
        <end position="280"/>
    </location>
</feature>
<comment type="caution">
    <text evidence="3">The sequence shown here is derived from an EMBL/GenBank/DDBJ whole genome shotgun (WGS) entry which is preliminary data.</text>
</comment>
<feature type="transmembrane region" description="Helical" evidence="2">
    <location>
        <begin position="34"/>
        <end position="55"/>
    </location>
</feature>
<feature type="compositionally biased region" description="Basic and acidic residues" evidence="1">
    <location>
        <begin position="358"/>
        <end position="369"/>
    </location>
</feature>
<evidence type="ECO:0000313" key="4">
    <source>
        <dbReference type="Proteomes" id="UP000664521"/>
    </source>
</evidence>
<feature type="transmembrane region" description="Helical" evidence="2">
    <location>
        <begin position="67"/>
        <end position="89"/>
    </location>
</feature>
<organism evidence="3 4">
    <name type="scientific">Heterodermia speciosa</name>
    <dbReference type="NCBI Taxonomy" id="116794"/>
    <lineage>
        <taxon>Eukaryota</taxon>
        <taxon>Fungi</taxon>
        <taxon>Dikarya</taxon>
        <taxon>Ascomycota</taxon>
        <taxon>Pezizomycotina</taxon>
        <taxon>Lecanoromycetes</taxon>
        <taxon>OSLEUM clade</taxon>
        <taxon>Lecanoromycetidae</taxon>
        <taxon>Caliciales</taxon>
        <taxon>Physciaceae</taxon>
        <taxon>Heterodermia</taxon>
    </lineage>
</organism>
<keyword evidence="4" id="KW-1185">Reference proteome</keyword>
<keyword evidence="2" id="KW-0812">Transmembrane</keyword>